<dbReference type="InterPro" id="IPR033126">
    <property type="entry name" value="Glyco_hydro_9_Asp/Glu_AS"/>
</dbReference>
<dbReference type="InterPro" id="IPR008928">
    <property type="entry name" value="6-hairpin_glycosidase_sf"/>
</dbReference>
<dbReference type="InterPro" id="IPR014756">
    <property type="entry name" value="Ig_E-set"/>
</dbReference>
<dbReference type="EMBL" id="CP033578">
    <property type="protein sequence ID" value="AYV23181.1"/>
    <property type="molecule type" value="Genomic_DNA"/>
</dbReference>
<dbReference type="PROSITE" id="PS00698">
    <property type="entry name" value="GH9_3"/>
    <property type="match status" value="1"/>
</dbReference>
<evidence type="ECO:0000256" key="6">
    <source>
        <dbReference type="PROSITE-ProRule" id="PRU10060"/>
    </source>
</evidence>
<evidence type="ECO:0000313" key="10">
    <source>
        <dbReference type="EMBL" id="AYV23181.1"/>
    </source>
</evidence>
<reference evidence="10 11" key="1">
    <citation type="submission" date="2018-11" db="EMBL/GenBank/DDBJ databases">
        <title>Complete Genome Sequence of Vbrio mediterranei 117-T6: a Potential Pathogen Bacteria Isolated from the Conchocelis of Pyropia.</title>
        <authorList>
            <person name="Liu Q."/>
        </authorList>
    </citation>
    <scope>NUCLEOTIDE SEQUENCE [LARGE SCALE GENOMIC DNA]</scope>
    <source>
        <strain evidence="10 11">117-T6</strain>
    </source>
</reference>
<dbReference type="CDD" id="cd02850">
    <property type="entry name" value="E_set_Cellulase_N"/>
    <property type="match status" value="1"/>
</dbReference>
<evidence type="ECO:0000256" key="1">
    <source>
        <dbReference type="ARBA" id="ARBA00007072"/>
    </source>
</evidence>
<evidence type="ECO:0000256" key="4">
    <source>
        <dbReference type="ARBA" id="ARBA00023295"/>
    </source>
</evidence>
<dbReference type="GO" id="GO:0008810">
    <property type="term" value="F:cellulase activity"/>
    <property type="evidence" value="ECO:0007669"/>
    <property type="project" value="UniProtKB-EC"/>
</dbReference>
<evidence type="ECO:0000256" key="7">
    <source>
        <dbReference type="RuleBase" id="RU361166"/>
    </source>
</evidence>
<dbReference type="EC" id="3.2.1.4" evidence="7"/>
<protein>
    <recommendedName>
        <fullName evidence="7">Endoglucanase</fullName>
        <ecNumber evidence="7">3.2.1.4</ecNumber>
    </recommendedName>
</protein>
<dbReference type="SUPFAM" id="SSF81296">
    <property type="entry name" value="E set domains"/>
    <property type="match status" value="1"/>
</dbReference>
<keyword evidence="3 6" id="KW-0119">Carbohydrate metabolism</keyword>
<feature type="domain" description="Glycoside hydrolase family 9" evidence="8">
    <location>
        <begin position="107"/>
        <end position="546"/>
    </location>
</feature>
<organism evidence="10 11">
    <name type="scientific">Vibrio mediterranei</name>
    <dbReference type="NCBI Taxonomy" id="689"/>
    <lineage>
        <taxon>Bacteria</taxon>
        <taxon>Pseudomonadati</taxon>
        <taxon>Pseudomonadota</taxon>
        <taxon>Gammaproteobacteria</taxon>
        <taxon>Vibrionales</taxon>
        <taxon>Vibrionaceae</taxon>
        <taxon>Vibrio</taxon>
    </lineage>
</organism>
<evidence type="ECO:0000256" key="2">
    <source>
        <dbReference type="ARBA" id="ARBA00022801"/>
    </source>
</evidence>
<proteinExistence type="inferred from homology"/>
<dbReference type="Pfam" id="PF00759">
    <property type="entry name" value="Glyco_hydro_9"/>
    <property type="match status" value="1"/>
</dbReference>
<dbReference type="InterPro" id="IPR001701">
    <property type="entry name" value="Glyco_hydro_9"/>
</dbReference>
<feature type="active site" evidence="6">
    <location>
        <position position="533"/>
    </location>
</feature>
<keyword evidence="5 6" id="KW-0624">Polysaccharide degradation</keyword>
<accession>A0A3G4VJS0</accession>
<comment type="catalytic activity">
    <reaction evidence="7">
        <text>Endohydrolysis of (1-&gt;4)-beta-D-glucosidic linkages in cellulose, lichenin and cereal beta-D-glucans.</text>
        <dbReference type="EC" id="3.2.1.4"/>
    </reaction>
</comment>
<feature type="active site" evidence="6">
    <location>
        <position position="524"/>
    </location>
</feature>
<evidence type="ECO:0000313" key="11">
    <source>
        <dbReference type="Proteomes" id="UP000279760"/>
    </source>
</evidence>
<keyword evidence="2 6" id="KW-0378">Hydrolase</keyword>
<evidence type="ECO:0000256" key="3">
    <source>
        <dbReference type="ARBA" id="ARBA00023277"/>
    </source>
</evidence>
<dbReference type="Proteomes" id="UP000279760">
    <property type="component" value="Chromosome 2"/>
</dbReference>
<dbReference type="SUPFAM" id="SSF48208">
    <property type="entry name" value="Six-hairpin glycosidases"/>
    <property type="match status" value="1"/>
</dbReference>
<gene>
    <name evidence="10" type="ORF">ECB94_17900</name>
</gene>
<evidence type="ECO:0000259" key="9">
    <source>
        <dbReference type="Pfam" id="PF02927"/>
    </source>
</evidence>
<dbReference type="InterPro" id="IPR012341">
    <property type="entry name" value="6hp_glycosidase-like_sf"/>
</dbReference>
<feature type="domain" description="Cellulase Ig-like" evidence="9">
    <location>
        <begin position="18"/>
        <end position="96"/>
    </location>
</feature>
<dbReference type="InterPro" id="IPR004197">
    <property type="entry name" value="Cellulase_Ig-like"/>
</dbReference>
<dbReference type="Gene3D" id="2.60.40.10">
    <property type="entry name" value="Immunoglobulins"/>
    <property type="match status" value="1"/>
</dbReference>
<dbReference type="Pfam" id="PF02927">
    <property type="entry name" value="CelD_N"/>
    <property type="match status" value="1"/>
</dbReference>
<dbReference type="InterPro" id="IPR013783">
    <property type="entry name" value="Ig-like_fold"/>
</dbReference>
<keyword evidence="4 6" id="KW-0326">Glycosidase</keyword>
<evidence type="ECO:0000256" key="5">
    <source>
        <dbReference type="ARBA" id="ARBA00023326"/>
    </source>
</evidence>
<sequence>MKGLMIWATVMLSWVTYANDIVVNQLGYEPFANKRAYWVDPESKHLDLLAIPNDAKVAGFPLTYNSHLPDGKPVYVADFSVVTEPGWYVLKSADKRSVPFEIKTNVYQGLQTALVHALFLQRSGEAVYSPVTGMARPPSHIKDGEIFRGDEFNPKGTVIDASGGWYDAGDFGKYIATATITVARMLEAYRQSPNQFDSPNGAMPPILVEALYELNWMMKMQRKDGAVYRKLSGATWPAKIPPWLDTQTRYIYGVSTPDTAKFAATLAFASRIYQPFDKTLSKQMLAAAELAWRYLETQPEQYIDWQKEDDSGSGPYIYNQFDKEIALETDVDDRIWAAAELYITANKESYLSYVESHYSQLVATGRPMLDFFEWKNPALMGVWHIMTETNTKLVESMKRDLDSVARDYAKSAQQSPFYVANRKFIWGSNKMVAEIGILLAWSDIISGKRDYQWLVQAQLDYLLGANGFNMSYVTHFGTHAVRHLHHLYRIGTGVSLPGFLVGGPNIKGQAGIAPKDLGMLSYVDDEKSYAVNEFAIDYNAALIGLLAVIDYYQEE</sequence>
<comment type="similarity">
    <text evidence="1 6 7">Belongs to the glycosyl hydrolase 9 (cellulase E) family.</text>
</comment>
<dbReference type="Gene3D" id="1.50.10.10">
    <property type="match status" value="1"/>
</dbReference>
<dbReference type="GO" id="GO:0030245">
    <property type="term" value="P:cellulose catabolic process"/>
    <property type="evidence" value="ECO:0007669"/>
    <property type="project" value="UniProtKB-KW"/>
</dbReference>
<keyword evidence="7" id="KW-0136">Cellulose degradation</keyword>
<dbReference type="AlphaFoldDB" id="A0A3G4VJS0"/>
<dbReference type="PANTHER" id="PTHR22298">
    <property type="entry name" value="ENDO-1,4-BETA-GLUCANASE"/>
    <property type="match status" value="1"/>
</dbReference>
<evidence type="ECO:0000259" key="8">
    <source>
        <dbReference type="Pfam" id="PF00759"/>
    </source>
</evidence>
<name>A0A3G4VJS0_9VIBR</name>
<dbReference type="RefSeq" id="WP_124941281.1">
    <property type="nucleotide sequence ID" value="NZ_CP033578.1"/>
</dbReference>